<keyword evidence="6" id="KW-1185">Reference proteome</keyword>
<comment type="similarity">
    <text evidence="1">Belongs to the cystatin family.</text>
</comment>
<organism evidence="5 6">
    <name type="scientific">Scyliorhinus torazame</name>
    <name type="common">Cloudy catshark</name>
    <name type="synonym">Catulus torazame</name>
    <dbReference type="NCBI Taxonomy" id="75743"/>
    <lineage>
        <taxon>Eukaryota</taxon>
        <taxon>Metazoa</taxon>
        <taxon>Chordata</taxon>
        <taxon>Craniata</taxon>
        <taxon>Vertebrata</taxon>
        <taxon>Chondrichthyes</taxon>
        <taxon>Elasmobranchii</taxon>
        <taxon>Galeomorphii</taxon>
        <taxon>Galeoidea</taxon>
        <taxon>Carcharhiniformes</taxon>
        <taxon>Scyliorhinidae</taxon>
        <taxon>Scyliorhinus</taxon>
    </lineage>
</organism>
<reference evidence="5 6" key="1">
    <citation type="journal article" date="2018" name="Nat. Ecol. Evol.">
        <title>Shark genomes provide insights into elasmobranch evolution and the origin of vertebrates.</title>
        <authorList>
            <person name="Hara Y"/>
            <person name="Yamaguchi K"/>
            <person name="Onimaru K"/>
            <person name="Kadota M"/>
            <person name="Koyanagi M"/>
            <person name="Keeley SD"/>
            <person name="Tatsumi K"/>
            <person name="Tanaka K"/>
            <person name="Motone F"/>
            <person name="Kageyama Y"/>
            <person name="Nozu R"/>
            <person name="Adachi N"/>
            <person name="Nishimura O"/>
            <person name="Nakagawa R"/>
            <person name="Tanegashima C"/>
            <person name="Kiyatake I"/>
            <person name="Matsumoto R"/>
            <person name="Murakumo K"/>
            <person name="Nishida K"/>
            <person name="Terakita A"/>
            <person name="Kuratani S"/>
            <person name="Sato K"/>
            <person name="Hyodo S Kuraku.S."/>
        </authorList>
    </citation>
    <scope>NUCLEOTIDE SEQUENCE [LARGE SCALE GENOMIC DNA]</scope>
</reference>
<dbReference type="Gene3D" id="3.10.450.10">
    <property type="match status" value="1"/>
</dbReference>
<dbReference type="GO" id="GO:0006955">
    <property type="term" value="P:immune response"/>
    <property type="evidence" value="ECO:0007669"/>
    <property type="project" value="InterPro"/>
</dbReference>
<dbReference type="EMBL" id="BFAA01006172">
    <property type="protein sequence ID" value="GCB59970.1"/>
    <property type="molecule type" value="Genomic_DNA"/>
</dbReference>
<dbReference type="InterPro" id="IPR000010">
    <property type="entry name" value="Cystatin_dom"/>
</dbReference>
<dbReference type="PROSITE" id="PS00287">
    <property type="entry name" value="CYSTATIN"/>
    <property type="match status" value="1"/>
</dbReference>
<dbReference type="GO" id="GO:0005783">
    <property type="term" value="C:endoplasmic reticulum"/>
    <property type="evidence" value="ECO:0007669"/>
    <property type="project" value="TreeGrafter"/>
</dbReference>
<dbReference type="GO" id="GO:0005794">
    <property type="term" value="C:Golgi apparatus"/>
    <property type="evidence" value="ECO:0007669"/>
    <property type="project" value="TreeGrafter"/>
</dbReference>
<keyword evidence="2" id="KW-1015">Disulfide bond</keyword>
<evidence type="ECO:0000313" key="5">
    <source>
        <dbReference type="EMBL" id="GCB59970.1"/>
    </source>
</evidence>
<dbReference type="PANTHER" id="PTHR47141:SF1">
    <property type="entry name" value="CYSTATIN-F"/>
    <property type="match status" value="1"/>
</dbReference>
<dbReference type="CDD" id="cd00042">
    <property type="entry name" value="CY"/>
    <property type="match status" value="1"/>
</dbReference>
<dbReference type="OrthoDB" id="9929365at2759"/>
<evidence type="ECO:0000256" key="1">
    <source>
        <dbReference type="ARBA" id="ARBA00009403"/>
    </source>
</evidence>
<name>A0A401NGC2_SCYTO</name>
<protein>
    <recommendedName>
        <fullName evidence="4">Cystatin domain-containing protein</fullName>
    </recommendedName>
</protein>
<gene>
    <name evidence="5" type="ORF">scyTo_0012645</name>
</gene>
<dbReference type="STRING" id="75743.A0A401NGC2"/>
<feature type="domain" description="Cystatin" evidence="4">
    <location>
        <begin position="31"/>
        <end position="142"/>
    </location>
</feature>
<dbReference type="GO" id="GO:0004869">
    <property type="term" value="F:cysteine-type endopeptidase inhibitor activity"/>
    <property type="evidence" value="ECO:0007669"/>
    <property type="project" value="InterPro"/>
</dbReference>
<dbReference type="PANTHER" id="PTHR47141">
    <property type="entry name" value="CYSTATIN-F"/>
    <property type="match status" value="1"/>
</dbReference>
<dbReference type="GO" id="GO:0005764">
    <property type="term" value="C:lysosome"/>
    <property type="evidence" value="ECO:0007669"/>
    <property type="project" value="TreeGrafter"/>
</dbReference>
<dbReference type="SUPFAM" id="SSF54403">
    <property type="entry name" value="Cystatin/monellin"/>
    <property type="match status" value="1"/>
</dbReference>
<dbReference type="AlphaFoldDB" id="A0A401NGC2"/>
<dbReference type="GO" id="GO:0031643">
    <property type="term" value="P:positive regulation of myelination"/>
    <property type="evidence" value="ECO:0007669"/>
    <property type="project" value="TreeGrafter"/>
</dbReference>
<sequence length="142" mass="16078">MGTVLGVLLSVLFAFGLIPSDGVGRTVKTPVGPGVPRDINTTDLGVQNATLIAIYGFNNQSNDIFLFKVHRIHKAQVQVVAGLKYFLYADIRRTVCRKGKPYNFKYCSFQTYPPLSKRFTCHFKVWVASWKQSWKMIDLNCQ</sequence>
<dbReference type="SMART" id="SM00043">
    <property type="entry name" value="CY"/>
    <property type="match status" value="1"/>
</dbReference>
<dbReference type="GO" id="GO:0005770">
    <property type="term" value="C:late endosome"/>
    <property type="evidence" value="ECO:0007669"/>
    <property type="project" value="TreeGrafter"/>
</dbReference>
<evidence type="ECO:0000256" key="2">
    <source>
        <dbReference type="ARBA" id="ARBA00023157"/>
    </source>
</evidence>
<accession>A0A401NGC2</accession>
<evidence type="ECO:0000259" key="4">
    <source>
        <dbReference type="SMART" id="SM00043"/>
    </source>
</evidence>
<feature type="signal peptide" evidence="3">
    <location>
        <begin position="1"/>
        <end position="24"/>
    </location>
</feature>
<proteinExistence type="inferred from homology"/>
<dbReference type="Proteomes" id="UP000288216">
    <property type="component" value="Unassembled WGS sequence"/>
</dbReference>
<feature type="chain" id="PRO_5019550986" description="Cystatin domain-containing protein" evidence="3">
    <location>
        <begin position="25"/>
        <end position="142"/>
    </location>
</feature>
<dbReference type="GO" id="GO:0005615">
    <property type="term" value="C:extracellular space"/>
    <property type="evidence" value="ECO:0007669"/>
    <property type="project" value="TreeGrafter"/>
</dbReference>
<dbReference type="Pfam" id="PF00031">
    <property type="entry name" value="Cystatin"/>
    <property type="match status" value="1"/>
</dbReference>
<dbReference type="InterPro" id="IPR042886">
    <property type="entry name" value="Cystatin-F"/>
</dbReference>
<dbReference type="GO" id="GO:1903979">
    <property type="term" value="P:negative regulation of microglial cell activation"/>
    <property type="evidence" value="ECO:0007669"/>
    <property type="project" value="TreeGrafter"/>
</dbReference>
<keyword evidence="3" id="KW-0732">Signal</keyword>
<evidence type="ECO:0000313" key="6">
    <source>
        <dbReference type="Proteomes" id="UP000288216"/>
    </source>
</evidence>
<dbReference type="OMA" id="WSIPWMN"/>
<dbReference type="InterPro" id="IPR018073">
    <property type="entry name" value="Prot_inh_cystat_CS"/>
</dbReference>
<comment type="caution">
    <text evidence="5">The sequence shown here is derived from an EMBL/GenBank/DDBJ whole genome shotgun (WGS) entry which is preliminary data.</text>
</comment>
<evidence type="ECO:0000256" key="3">
    <source>
        <dbReference type="SAM" id="SignalP"/>
    </source>
</evidence>
<dbReference type="FunFam" id="3.10.450.10:FF:000004">
    <property type="entry name" value="Cystatin C"/>
    <property type="match status" value="1"/>
</dbReference>
<dbReference type="InterPro" id="IPR046350">
    <property type="entry name" value="Cystatin_sf"/>
</dbReference>